<dbReference type="InParanoid" id="A7TKV6"/>
<keyword evidence="10 14" id="KW-0238">DNA-binding</keyword>
<name>A7TKV6_VANPO</name>
<comment type="function">
    <text evidence="1 14">Involved in pre-mRNA splicing.</text>
</comment>
<dbReference type="RefSeq" id="XP_001644969.1">
    <property type="nucleotide sequence ID" value="XM_001644919.1"/>
</dbReference>
<dbReference type="EMBL" id="DS480410">
    <property type="protein sequence ID" value="EDO17111.1"/>
    <property type="molecule type" value="Genomic_DNA"/>
</dbReference>
<dbReference type="SUPFAM" id="SSF90229">
    <property type="entry name" value="CCCH zinc finger"/>
    <property type="match status" value="1"/>
</dbReference>
<evidence type="ECO:0000256" key="8">
    <source>
        <dbReference type="ARBA" id="ARBA00022771"/>
    </source>
</evidence>
<dbReference type="Gene3D" id="4.10.1000.10">
    <property type="entry name" value="Zinc finger, CCCH-type"/>
    <property type="match status" value="1"/>
</dbReference>
<evidence type="ECO:0000256" key="11">
    <source>
        <dbReference type="ARBA" id="ARBA00023187"/>
    </source>
</evidence>
<sequence length="174" mass="19949">MASDLDSIKKNDSGDPVQFSMRTDKNKIKNQIKQPTNVRTTLLVDYQPDVCKDYKQTGFCGYGDSCKFLHSRDDFKAGWKLNQDWKISDDDDNKNNDNGGLDDKITDIPFKCVICKDDYKTPIVTNCNHYFCSKCFTDRVRKDTNCFICGKETNGTAKSAKTLQKLLKDRDQNK</sequence>
<dbReference type="PROSITE" id="PS50103">
    <property type="entry name" value="ZF_C3H1"/>
    <property type="match status" value="1"/>
</dbReference>
<dbReference type="STRING" id="436907.A7TKV6"/>
<feature type="domain" description="C3H1-type" evidence="17">
    <location>
        <begin position="45"/>
        <end position="73"/>
    </location>
</feature>
<comment type="subunit">
    <text evidence="14">Associated with the spliceosome.</text>
</comment>
<dbReference type="GO" id="GO:0005684">
    <property type="term" value="C:U2-type spliceosomal complex"/>
    <property type="evidence" value="ECO:0007669"/>
    <property type="project" value="EnsemblFungi"/>
</dbReference>
<evidence type="ECO:0000256" key="7">
    <source>
        <dbReference type="ARBA" id="ARBA00022728"/>
    </source>
</evidence>
<dbReference type="PROSITE" id="PS50089">
    <property type="entry name" value="ZF_RING_2"/>
    <property type="match status" value="1"/>
</dbReference>
<dbReference type="InterPro" id="IPR039971">
    <property type="entry name" value="CWC24-like"/>
</dbReference>
<dbReference type="GO" id="GO:0034247">
    <property type="term" value="P:snoRNA splicing"/>
    <property type="evidence" value="ECO:0007669"/>
    <property type="project" value="EnsemblFungi"/>
</dbReference>
<keyword evidence="19" id="KW-1185">Reference proteome</keyword>
<dbReference type="OMA" id="RCGHYFD"/>
<dbReference type="InterPro" id="IPR036855">
    <property type="entry name" value="Znf_CCCH_sf"/>
</dbReference>
<dbReference type="Pfam" id="PF00642">
    <property type="entry name" value="zf-CCCH"/>
    <property type="match status" value="1"/>
</dbReference>
<accession>A7TKV6</accession>
<dbReference type="Gene3D" id="3.30.40.10">
    <property type="entry name" value="Zinc/RING finger domain, C3HC4 (zinc finger)"/>
    <property type="match status" value="1"/>
</dbReference>
<gene>
    <name evidence="18" type="ORF">Kpol_1025p31</name>
</gene>
<keyword evidence="11 14" id="KW-0508">mRNA splicing</keyword>
<evidence type="ECO:0000313" key="18">
    <source>
        <dbReference type="EMBL" id="EDO17111.1"/>
    </source>
</evidence>
<dbReference type="AlphaFoldDB" id="A7TKV6"/>
<organism evidence="19">
    <name type="scientific">Vanderwaltozyma polyspora (strain ATCC 22028 / DSM 70294 / BCRC 21397 / CBS 2163 / NBRC 10782 / NRRL Y-8283 / UCD 57-17)</name>
    <name type="common">Kluyveromyces polysporus</name>
    <dbReference type="NCBI Taxonomy" id="436907"/>
    <lineage>
        <taxon>Eukaryota</taxon>
        <taxon>Fungi</taxon>
        <taxon>Dikarya</taxon>
        <taxon>Ascomycota</taxon>
        <taxon>Saccharomycotina</taxon>
        <taxon>Saccharomycetes</taxon>
        <taxon>Saccharomycetales</taxon>
        <taxon>Saccharomycetaceae</taxon>
        <taxon>Vanderwaltozyma</taxon>
    </lineage>
</organism>
<dbReference type="CDD" id="cd16539">
    <property type="entry name" value="RING-HC_RNF113A_B"/>
    <property type="match status" value="1"/>
</dbReference>
<dbReference type="SUPFAM" id="SSF57850">
    <property type="entry name" value="RING/U-box"/>
    <property type="match status" value="1"/>
</dbReference>
<dbReference type="Pfam" id="PF13920">
    <property type="entry name" value="zf-C3HC4_3"/>
    <property type="match status" value="1"/>
</dbReference>
<feature type="region of interest" description="Disordered" evidence="15">
    <location>
        <begin position="1"/>
        <end position="31"/>
    </location>
</feature>
<dbReference type="GO" id="GO:0000349">
    <property type="term" value="P:generation of catalytic spliceosome for first transesterification step"/>
    <property type="evidence" value="ECO:0007669"/>
    <property type="project" value="EnsemblFungi"/>
</dbReference>
<protein>
    <recommendedName>
        <fullName evidence="4 14">Pre-mRNA-splicing factor CWC24</fullName>
    </recommendedName>
</protein>
<evidence type="ECO:0000259" key="16">
    <source>
        <dbReference type="PROSITE" id="PS50089"/>
    </source>
</evidence>
<evidence type="ECO:0000256" key="5">
    <source>
        <dbReference type="ARBA" id="ARBA00022664"/>
    </source>
</evidence>
<evidence type="ECO:0000256" key="12">
    <source>
        <dbReference type="ARBA" id="ARBA00023242"/>
    </source>
</evidence>
<dbReference type="OrthoDB" id="25761at2759"/>
<reference evidence="18 19" key="1">
    <citation type="journal article" date="2007" name="Proc. Natl. Acad. Sci. U.S.A.">
        <title>Independent sorting-out of thousands of duplicated gene pairs in two yeast species descended from a whole-genome duplication.</title>
        <authorList>
            <person name="Scannell D.R."/>
            <person name="Frank A.C."/>
            <person name="Conant G.C."/>
            <person name="Byrne K.P."/>
            <person name="Woolfit M."/>
            <person name="Wolfe K.H."/>
        </authorList>
    </citation>
    <scope>NUCLEOTIDE SEQUENCE [LARGE SCALE GENOMIC DNA]</scope>
    <source>
        <strain evidence="19">ATCC 22028 / DSM 70294 / BCRC 21397 / CBS 2163 / NBRC 10782 / NRRL Y-8283 / UCD 57-17</strain>
    </source>
</reference>
<dbReference type="FunFam" id="4.10.1000.10:FF:000041">
    <property type="entry name" value="Pre-mRNA-splicing factor CWC24"/>
    <property type="match status" value="1"/>
</dbReference>
<comment type="similarity">
    <text evidence="3 14">Belongs to the CWC24 family.</text>
</comment>
<dbReference type="SMART" id="SM00184">
    <property type="entry name" value="RING"/>
    <property type="match status" value="1"/>
</dbReference>
<keyword evidence="12 14" id="KW-0539">Nucleus</keyword>
<dbReference type="PANTHER" id="PTHR12930">
    <property type="entry name" value="ZINC FINGER PROTEIN 183"/>
    <property type="match status" value="1"/>
</dbReference>
<dbReference type="GeneID" id="5545304"/>
<dbReference type="Proteomes" id="UP000000267">
    <property type="component" value="Unassembled WGS sequence"/>
</dbReference>
<evidence type="ECO:0000256" key="2">
    <source>
        <dbReference type="ARBA" id="ARBA00004123"/>
    </source>
</evidence>
<dbReference type="PhylomeDB" id="A7TKV6"/>
<dbReference type="GO" id="GO:0000974">
    <property type="term" value="C:Prp19 complex"/>
    <property type="evidence" value="ECO:0007669"/>
    <property type="project" value="EnsemblFungi"/>
</dbReference>
<evidence type="ECO:0000256" key="14">
    <source>
        <dbReference type="RuleBase" id="RU367110"/>
    </source>
</evidence>
<evidence type="ECO:0000256" key="6">
    <source>
        <dbReference type="ARBA" id="ARBA00022723"/>
    </source>
</evidence>
<dbReference type="FunCoup" id="A7TKV6">
    <property type="interactions" value="324"/>
</dbReference>
<keyword evidence="6 13" id="KW-0479">Metal-binding</keyword>
<dbReference type="PANTHER" id="PTHR12930:SF0">
    <property type="entry name" value="RING FINGER PROTEIN 113B"/>
    <property type="match status" value="1"/>
</dbReference>
<evidence type="ECO:0000256" key="13">
    <source>
        <dbReference type="PROSITE-ProRule" id="PRU00723"/>
    </source>
</evidence>
<keyword evidence="9 13" id="KW-0862">Zinc</keyword>
<proteinExistence type="inferred from homology"/>
<feature type="compositionally biased region" description="Basic and acidic residues" evidence="15">
    <location>
        <begin position="1"/>
        <end position="13"/>
    </location>
</feature>
<evidence type="ECO:0000259" key="17">
    <source>
        <dbReference type="PROSITE" id="PS50103"/>
    </source>
</evidence>
<evidence type="ECO:0000256" key="15">
    <source>
        <dbReference type="SAM" id="MobiDB-lite"/>
    </source>
</evidence>
<dbReference type="KEGG" id="vpo:Kpol_1025p31"/>
<keyword evidence="7 14" id="KW-0747">Spliceosome</keyword>
<evidence type="ECO:0000256" key="9">
    <source>
        <dbReference type="ARBA" id="ARBA00022833"/>
    </source>
</evidence>
<dbReference type="HOGENOM" id="CLU_050460_3_1_1"/>
<dbReference type="GO" id="GO:0008270">
    <property type="term" value="F:zinc ion binding"/>
    <property type="evidence" value="ECO:0007669"/>
    <property type="project" value="UniProtKB-KW"/>
</dbReference>
<evidence type="ECO:0000256" key="4">
    <source>
        <dbReference type="ARBA" id="ARBA00020647"/>
    </source>
</evidence>
<dbReference type="GO" id="GO:0003677">
    <property type="term" value="F:DNA binding"/>
    <property type="evidence" value="ECO:0007669"/>
    <property type="project" value="UniProtKB-UniRule"/>
</dbReference>
<evidence type="ECO:0000256" key="3">
    <source>
        <dbReference type="ARBA" id="ARBA00009161"/>
    </source>
</evidence>
<keyword evidence="8 13" id="KW-0863">Zinc-finger</keyword>
<evidence type="ECO:0000256" key="10">
    <source>
        <dbReference type="ARBA" id="ARBA00023125"/>
    </source>
</evidence>
<dbReference type="InterPro" id="IPR013083">
    <property type="entry name" value="Znf_RING/FYVE/PHD"/>
</dbReference>
<evidence type="ECO:0000313" key="19">
    <source>
        <dbReference type="Proteomes" id="UP000000267"/>
    </source>
</evidence>
<evidence type="ECO:0000256" key="1">
    <source>
        <dbReference type="ARBA" id="ARBA00003777"/>
    </source>
</evidence>
<dbReference type="eggNOG" id="KOG1813">
    <property type="taxonomic scope" value="Eukaryota"/>
</dbReference>
<keyword evidence="5 14" id="KW-0507">mRNA processing</keyword>
<feature type="domain" description="RING-type" evidence="16">
    <location>
        <begin position="112"/>
        <end position="149"/>
    </location>
</feature>
<dbReference type="InterPro" id="IPR001841">
    <property type="entry name" value="Znf_RING"/>
</dbReference>
<feature type="zinc finger region" description="C3H1-type" evidence="13">
    <location>
        <begin position="45"/>
        <end position="73"/>
    </location>
</feature>
<dbReference type="SMART" id="SM00356">
    <property type="entry name" value="ZnF_C3H1"/>
    <property type="match status" value="1"/>
</dbReference>
<dbReference type="InterPro" id="IPR000571">
    <property type="entry name" value="Znf_CCCH"/>
</dbReference>
<comment type="subcellular location">
    <subcellularLocation>
        <location evidence="2 14">Nucleus</location>
    </subcellularLocation>
</comment>